<name>A0A6P2CDD9_9NOCA</name>
<proteinExistence type="predicted"/>
<evidence type="ECO:0000313" key="1">
    <source>
        <dbReference type="EMBL" id="TXG88320.1"/>
    </source>
</evidence>
<evidence type="ECO:0000313" key="4">
    <source>
        <dbReference type="Proteomes" id="UP000471120"/>
    </source>
</evidence>
<evidence type="ECO:0008006" key="5">
    <source>
        <dbReference type="Google" id="ProtNLM"/>
    </source>
</evidence>
<dbReference type="EMBL" id="QRCM01000001">
    <property type="protein sequence ID" value="TXG92240.1"/>
    <property type="molecule type" value="Genomic_DNA"/>
</dbReference>
<comment type="caution">
    <text evidence="1">The sequence shown here is derived from an EMBL/GenBank/DDBJ whole genome shotgun (WGS) entry which is preliminary data.</text>
</comment>
<reference evidence="1 4" key="1">
    <citation type="submission" date="2018-07" db="EMBL/GenBank/DDBJ databases">
        <title>Genome sequence of Rhodococcus rhodnii ATCC 35071 from Rhodnius prolixus.</title>
        <authorList>
            <person name="Patel V."/>
            <person name="Vogel K.J."/>
        </authorList>
    </citation>
    <scope>NUCLEOTIDE SEQUENCE [LARGE SCALE GENOMIC DNA]</scope>
    <source>
        <strain evidence="1 4">ATCC 35071</strain>
    </source>
</reference>
<evidence type="ECO:0000313" key="3">
    <source>
        <dbReference type="EMBL" id="TXG92240.1"/>
    </source>
</evidence>
<dbReference type="AlphaFoldDB" id="A0A6P2CDD9"/>
<dbReference type="EMBL" id="QRCM01000002">
    <property type="protein sequence ID" value="TXG88320.1"/>
    <property type="molecule type" value="Genomic_DNA"/>
</dbReference>
<protein>
    <recommendedName>
        <fullName evidence="5">DUF3168 domain-containing protein</fullName>
    </recommendedName>
</protein>
<evidence type="ECO:0000313" key="2">
    <source>
        <dbReference type="EMBL" id="TXG89067.1"/>
    </source>
</evidence>
<gene>
    <name evidence="2" type="ORF">DW322_00930</name>
    <name evidence="3" type="ORF">DW322_21315</name>
    <name evidence="1" type="ORF">DW322_21395</name>
</gene>
<accession>A0A6P2CDD9</accession>
<dbReference type="Proteomes" id="UP000471120">
    <property type="component" value="Unassembled WGS sequence"/>
</dbReference>
<dbReference type="RefSeq" id="WP_010837424.1">
    <property type="nucleotide sequence ID" value="NZ_QRCM01000001.1"/>
</dbReference>
<sequence length="129" mass="14131">MLRAGEIRRPVPAVRLAVSLLGGLLDPIRVVTKVPKQRPSTFVRVSRLGGVMDTVKTDRPFLLFECWAEGSAESLACDVVGLLVANQWESVDGTRLTGFTQVSCHDYPDPDVPDQSRWQVTGTLGIAIR</sequence>
<organism evidence="1 4">
    <name type="scientific">Rhodococcus rhodnii</name>
    <dbReference type="NCBI Taxonomy" id="38312"/>
    <lineage>
        <taxon>Bacteria</taxon>
        <taxon>Bacillati</taxon>
        <taxon>Actinomycetota</taxon>
        <taxon>Actinomycetes</taxon>
        <taxon>Mycobacteriales</taxon>
        <taxon>Nocardiaceae</taxon>
        <taxon>Rhodococcus</taxon>
    </lineage>
</organism>
<dbReference type="EMBL" id="QRCM01000001">
    <property type="protein sequence ID" value="TXG89067.1"/>
    <property type="molecule type" value="Genomic_DNA"/>
</dbReference>